<organism evidence="2 3">
    <name type="scientific">Aspergillus uvarum CBS 121591</name>
    <dbReference type="NCBI Taxonomy" id="1448315"/>
    <lineage>
        <taxon>Eukaryota</taxon>
        <taxon>Fungi</taxon>
        <taxon>Dikarya</taxon>
        <taxon>Ascomycota</taxon>
        <taxon>Pezizomycotina</taxon>
        <taxon>Eurotiomycetes</taxon>
        <taxon>Eurotiomycetidae</taxon>
        <taxon>Eurotiales</taxon>
        <taxon>Aspergillaceae</taxon>
        <taxon>Aspergillus</taxon>
        <taxon>Aspergillus subgen. Circumdati</taxon>
    </lineage>
</organism>
<dbReference type="OrthoDB" id="3550957at2759"/>
<dbReference type="VEuPathDB" id="FungiDB:BO82DRAFT_428801"/>
<keyword evidence="1" id="KW-0472">Membrane</keyword>
<keyword evidence="3" id="KW-1185">Reference proteome</keyword>
<dbReference type="STRING" id="1448315.A0A319CMK2"/>
<sequence length="164" mass="18013">MIGTDSSETNPAMAARVYNVSEPSSTTPTLQVRVEYLGPCVLQVDDGIRLCSSSATMLANTFRDSAYASSADPLDLIYIEKTFRGLGFRFYIIFDGLIFIVIPLALVGVLAFVTVPGWIDGIDENGEIIEIKRFLNRNVLFCCGCIHCRGCISFDSHPLAAYKQ</sequence>
<dbReference type="GO" id="GO:0016020">
    <property type="term" value="C:membrane"/>
    <property type="evidence" value="ECO:0007669"/>
    <property type="project" value="InterPro"/>
</dbReference>
<dbReference type="GeneID" id="37143219"/>
<evidence type="ECO:0000256" key="1">
    <source>
        <dbReference type="SAM" id="Phobius"/>
    </source>
</evidence>
<dbReference type="RefSeq" id="XP_025496000.1">
    <property type="nucleotide sequence ID" value="XM_025640477.1"/>
</dbReference>
<dbReference type="InterPro" id="IPR033481">
    <property type="entry name" value="Dni1/Fig1"/>
</dbReference>
<dbReference type="EMBL" id="KZ821678">
    <property type="protein sequence ID" value="PYH85800.1"/>
    <property type="molecule type" value="Genomic_DNA"/>
</dbReference>
<name>A0A319CMK2_9EURO</name>
<keyword evidence="1" id="KW-0812">Transmembrane</keyword>
<reference evidence="2 3" key="1">
    <citation type="submission" date="2016-12" db="EMBL/GenBank/DDBJ databases">
        <title>The genomes of Aspergillus section Nigri reveals drivers in fungal speciation.</title>
        <authorList>
            <consortium name="DOE Joint Genome Institute"/>
            <person name="Vesth T.C."/>
            <person name="Nybo J."/>
            <person name="Theobald S."/>
            <person name="Brandl J."/>
            <person name="Frisvad J.C."/>
            <person name="Nielsen K.F."/>
            <person name="Lyhne E.K."/>
            <person name="Kogle M.E."/>
            <person name="Kuo A."/>
            <person name="Riley R."/>
            <person name="Clum A."/>
            <person name="Nolan M."/>
            <person name="Lipzen A."/>
            <person name="Salamov A."/>
            <person name="Henrissat B."/>
            <person name="Wiebenga A."/>
            <person name="De Vries R.P."/>
            <person name="Grigoriev I.V."/>
            <person name="Mortensen U.H."/>
            <person name="Andersen M.R."/>
            <person name="Baker S.E."/>
        </authorList>
    </citation>
    <scope>NUCLEOTIDE SEQUENCE [LARGE SCALE GENOMIC DNA]</scope>
    <source>
        <strain evidence="2 3">CBS 121591</strain>
    </source>
</reference>
<gene>
    <name evidence="2" type="ORF">BO82DRAFT_428801</name>
</gene>
<accession>A0A319CMK2</accession>
<dbReference type="AlphaFoldDB" id="A0A319CMK2"/>
<evidence type="ECO:0000313" key="2">
    <source>
        <dbReference type="EMBL" id="PYH85800.1"/>
    </source>
</evidence>
<dbReference type="Proteomes" id="UP000248340">
    <property type="component" value="Unassembled WGS sequence"/>
</dbReference>
<dbReference type="Pfam" id="PF12351">
    <property type="entry name" value="Fig1"/>
    <property type="match status" value="1"/>
</dbReference>
<feature type="transmembrane region" description="Helical" evidence="1">
    <location>
        <begin position="90"/>
        <end position="113"/>
    </location>
</feature>
<protein>
    <submittedName>
        <fullName evidence="2">Uncharacterized protein</fullName>
    </submittedName>
</protein>
<proteinExistence type="predicted"/>
<keyword evidence="1" id="KW-1133">Transmembrane helix</keyword>
<evidence type="ECO:0000313" key="3">
    <source>
        <dbReference type="Proteomes" id="UP000248340"/>
    </source>
</evidence>